<proteinExistence type="predicted"/>
<evidence type="ECO:0000313" key="2">
    <source>
        <dbReference type="Proteomes" id="UP000030745"/>
    </source>
</evidence>
<sequence>AVAAPRRERYARIRCPYPSSSSSSRTPRTRVGAALAAAAHGPAHKDGAEYEHRVSLAGTPESLVYVACVLLQICCIKRHILHHISISMMMRSYMNYLQRASWRRQAF</sequence>
<evidence type="ECO:0000313" key="1">
    <source>
        <dbReference type="EMBL" id="KDO31132.1"/>
    </source>
</evidence>
<gene>
    <name evidence="1" type="ORF">SPRG_19621</name>
</gene>
<accession>A0A067CWH0</accession>
<name>A0A067CWH0_SAPPC</name>
<dbReference type="EMBL" id="KK583199">
    <property type="protein sequence ID" value="KDO31132.1"/>
    <property type="molecule type" value="Genomic_DNA"/>
</dbReference>
<dbReference type="RefSeq" id="XP_012198347.1">
    <property type="nucleotide sequence ID" value="XM_012342957.1"/>
</dbReference>
<reference evidence="1 2" key="1">
    <citation type="journal article" date="2013" name="PLoS Genet.">
        <title>Distinctive expansion of potential virulence genes in the genome of the oomycete fish pathogen Saprolegnia parasitica.</title>
        <authorList>
            <person name="Jiang R.H."/>
            <person name="de Bruijn I."/>
            <person name="Haas B.J."/>
            <person name="Belmonte R."/>
            <person name="Lobach L."/>
            <person name="Christie J."/>
            <person name="van den Ackerveken G."/>
            <person name="Bottin A."/>
            <person name="Bulone V."/>
            <person name="Diaz-Moreno S.M."/>
            <person name="Dumas B."/>
            <person name="Fan L."/>
            <person name="Gaulin E."/>
            <person name="Govers F."/>
            <person name="Grenville-Briggs L.J."/>
            <person name="Horner N.R."/>
            <person name="Levin J.Z."/>
            <person name="Mammella M."/>
            <person name="Meijer H.J."/>
            <person name="Morris P."/>
            <person name="Nusbaum C."/>
            <person name="Oome S."/>
            <person name="Phillips A.J."/>
            <person name="van Rooyen D."/>
            <person name="Rzeszutek E."/>
            <person name="Saraiva M."/>
            <person name="Secombes C.J."/>
            <person name="Seidl M.F."/>
            <person name="Snel B."/>
            <person name="Stassen J.H."/>
            <person name="Sykes S."/>
            <person name="Tripathy S."/>
            <person name="van den Berg H."/>
            <person name="Vega-Arreguin J.C."/>
            <person name="Wawra S."/>
            <person name="Young S.K."/>
            <person name="Zeng Q."/>
            <person name="Dieguez-Uribeondo J."/>
            <person name="Russ C."/>
            <person name="Tyler B.M."/>
            <person name="van West P."/>
        </authorList>
    </citation>
    <scope>NUCLEOTIDE SEQUENCE [LARGE SCALE GENOMIC DNA]</scope>
    <source>
        <strain evidence="1 2">CBS 223.65</strain>
    </source>
</reference>
<organism evidence="1 2">
    <name type="scientific">Saprolegnia parasitica (strain CBS 223.65)</name>
    <dbReference type="NCBI Taxonomy" id="695850"/>
    <lineage>
        <taxon>Eukaryota</taxon>
        <taxon>Sar</taxon>
        <taxon>Stramenopiles</taxon>
        <taxon>Oomycota</taxon>
        <taxon>Saprolegniomycetes</taxon>
        <taxon>Saprolegniales</taxon>
        <taxon>Saprolegniaceae</taxon>
        <taxon>Saprolegnia</taxon>
    </lineage>
</organism>
<protein>
    <submittedName>
        <fullName evidence="1">Uncharacterized protein</fullName>
    </submittedName>
</protein>
<dbReference type="GeneID" id="24140946"/>
<dbReference type="KEGG" id="spar:SPRG_19621"/>
<keyword evidence="2" id="KW-1185">Reference proteome</keyword>
<feature type="non-terminal residue" evidence="1">
    <location>
        <position position="1"/>
    </location>
</feature>
<dbReference type="Proteomes" id="UP000030745">
    <property type="component" value="Unassembled WGS sequence"/>
</dbReference>
<dbReference type="AlphaFoldDB" id="A0A067CWH0"/>
<dbReference type="VEuPathDB" id="FungiDB:SPRG_19621"/>